<evidence type="ECO:0000256" key="1">
    <source>
        <dbReference type="ARBA" id="ARBA00006484"/>
    </source>
</evidence>
<dbReference type="PANTHER" id="PTHR42879">
    <property type="entry name" value="3-OXOACYL-(ACYL-CARRIER-PROTEIN) REDUCTASE"/>
    <property type="match status" value="1"/>
</dbReference>
<dbReference type="EMBL" id="JACIJP010000006">
    <property type="protein sequence ID" value="MBB6125327.1"/>
    <property type="molecule type" value="Genomic_DNA"/>
</dbReference>
<dbReference type="InterPro" id="IPR050259">
    <property type="entry name" value="SDR"/>
</dbReference>
<dbReference type="Pfam" id="PF13561">
    <property type="entry name" value="adh_short_C2"/>
    <property type="match status" value="1"/>
</dbReference>
<dbReference type="SUPFAM" id="SSF51735">
    <property type="entry name" value="NAD(P)-binding Rossmann-fold domains"/>
    <property type="match status" value="1"/>
</dbReference>
<dbReference type="Gene3D" id="3.40.50.720">
    <property type="entry name" value="NAD(P)-binding Rossmann-like Domain"/>
    <property type="match status" value="1"/>
</dbReference>
<evidence type="ECO:0000313" key="3">
    <source>
        <dbReference type="Proteomes" id="UP000552700"/>
    </source>
</evidence>
<dbReference type="PRINTS" id="PR00081">
    <property type="entry name" value="GDHRDH"/>
</dbReference>
<dbReference type="GO" id="GO:0032787">
    <property type="term" value="P:monocarboxylic acid metabolic process"/>
    <property type="evidence" value="ECO:0007669"/>
    <property type="project" value="UniProtKB-ARBA"/>
</dbReference>
<keyword evidence="3" id="KW-1185">Reference proteome</keyword>
<dbReference type="PROSITE" id="PS00061">
    <property type="entry name" value="ADH_SHORT"/>
    <property type="match status" value="1"/>
</dbReference>
<protein>
    <submittedName>
        <fullName evidence="2">NAD(P)-dependent dehydrogenase (Short-subunit alcohol dehydrogenase family)</fullName>
    </submittedName>
</protein>
<organism evidence="2 3">
    <name type="scientific">Sphingobium subterraneum</name>
    <dbReference type="NCBI Taxonomy" id="627688"/>
    <lineage>
        <taxon>Bacteria</taxon>
        <taxon>Pseudomonadati</taxon>
        <taxon>Pseudomonadota</taxon>
        <taxon>Alphaproteobacteria</taxon>
        <taxon>Sphingomonadales</taxon>
        <taxon>Sphingomonadaceae</taxon>
        <taxon>Sphingobium</taxon>
    </lineage>
</organism>
<evidence type="ECO:0000313" key="2">
    <source>
        <dbReference type="EMBL" id="MBB6125327.1"/>
    </source>
</evidence>
<comment type="caution">
    <text evidence="2">The sequence shown here is derived from an EMBL/GenBank/DDBJ whole genome shotgun (WGS) entry which is preliminary data.</text>
</comment>
<dbReference type="InterPro" id="IPR002347">
    <property type="entry name" value="SDR_fam"/>
</dbReference>
<name>A0A841J3D9_9SPHN</name>
<dbReference type="AlphaFoldDB" id="A0A841J3D9"/>
<reference evidence="2 3" key="1">
    <citation type="submission" date="2020-08" db="EMBL/GenBank/DDBJ databases">
        <title>Genomic Encyclopedia of Type Strains, Phase IV (KMG-IV): sequencing the most valuable type-strain genomes for metagenomic binning, comparative biology and taxonomic classification.</title>
        <authorList>
            <person name="Goeker M."/>
        </authorList>
    </citation>
    <scope>NUCLEOTIDE SEQUENCE [LARGE SCALE GENOMIC DNA]</scope>
    <source>
        <strain evidence="2 3">DSM 102255</strain>
    </source>
</reference>
<accession>A0A841J3D9</accession>
<sequence length="133" mass="14172">MTQSAHGRIINISSCAGHHSAYGRSVYAATKGAMESFTRSIAQELGERGITVNAVAPGTTVTDLFEENERADTRDWRALFARWTALRRVGEPSDIADIVAFVASDDARWLTGVTIPADGGLVTTGINIATYAG</sequence>
<comment type="similarity">
    <text evidence="1">Belongs to the short-chain dehydrogenases/reductases (SDR) family.</text>
</comment>
<dbReference type="Proteomes" id="UP000552700">
    <property type="component" value="Unassembled WGS sequence"/>
</dbReference>
<dbReference type="InterPro" id="IPR036291">
    <property type="entry name" value="NAD(P)-bd_dom_sf"/>
</dbReference>
<dbReference type="InterPro" id="IPR020904">
    <property type="entry name" value="Sc_DH/Rdtase_CS"/>
</dbReference>
<dbReference type="PRINTS" id="PR00080">
    <property type="entry name" value="SDRFAMILY"/>
</dbReference>
<gene>
    <name evidence="2" type="ORF">FHS92_003088</name>
</gene>
<proteinExistence type="inferred from homology"/>
<dbReference type="PANTHER" id="PTHR42879:SF2">
    <property type="entry name" value="3-OXOACYL-[ACYL-CARRIER-PROTEIN] REDUCTASE FABG"/>
    <property type="match status" value="1"/>
</dbReference>